<dbReference type="EMBL" id="BAYX01000006">
    <property type="protein sequence ID" value="GAJ93404.1"/>
    <property type="molecule type" value="Genomic_DNA"/>
</dbReference>
<evidence type="ECO:0000313" key="3">
    <source>
        <dbReference type="Proteomes" id="UP000026941"/>
    </source>
</evidence>
<keyword evidence="1" id="KW-0472">Membrane</keyword>
<proteinExistence type="predicted"/>
<evidence type="ECO:0000256" key="1">
    <source>
        <dbReference type="SAM" id="Phobius"/>
    </source>
</evidence>
<gene>
    <name evidence="2" type="ORF">RRH01S_06_00230</name>
</gene>
<reference evidence="2 3" key="1">
    <citation type="submission" date="2014-05" db="EMBL/GenBank/DDBJ databases">
        <title>Whole genome shotgun sequence of Rhizobium rhizogenes NBRC 13257.</title>
        <authorList>
            <person name="Katano-Makiyama Y."/>
            <person name="Hosoyama A."/>
            <person name="Hashimoto M."/>
            <person name="Hosoyama Y."/>
            <person name="Noguchi M."/>
            <person name="Tsuchikane K."/>
            <person name="Kimura A."/>
            <person name="Ohji S."/>
            <person name="Ichikawa N."/>
            <person name="Yamazoe A."/>
            <person name="Fujita N."/>
        </authorList>
    </citation>
    <scope>NUCLEOTIDE SEQUENCE [LARGE SCALE GENOMIC DNA]</scope>
    <source>
        <strain evidence="2 3">NBRC 13257</strain>
    </source>
</reference>
<evidence type="ECO:0008006" key="4">
    <source>
        <dbReference type="Google" id="ProtNLM"/>
    </source>
</evidence>
<keyword evidence="1" id="KW-1133">Transmembrane helix</keyword>
<comment type="caution">
    <text evidence="2">The sequence shown here is derived from an EMBL/GenBank/DDBJ whole genome shotgun (WGS) entry which is preliminary data.</text>
</comment>
<dbReference type="AlphaFoldDB" id="A0AA87Q944"/>
<dbReference type="RefSeq" id="WP_042472275.1">
    <property type="nucleotide sequence ID" value="NZ_BAYX01000006.1"/>
</dbReference>
<feature type="transmembrane region" description="Helical" evidence="1">
    <location>
        <begin position="12"/>
        <end position="32"/>
    </location>
</feature>
<organism evidence="2 3">
    <name type="scientific">Rhizobium rhizogenes NBRC 13257</name>
    <dbReference type="NCBI Taxonomy" id="1220581"/>
    <lineage>
        <taxon>Bacteria</taxon>
        <taxon>Pseudomonadati</taxon>
        <taxon>Pseudomonadota</taxon>
        <taxon>Alphaproteobacteria</taxon>
        <taxon>Hyphomicrobiales</taxon>
        <taxon>Rhizobiaceae</taxon>
        <taxon>Rhizobium/Agrobacterium group</taxon>
        <taxon>Rhizobium</taxon>
    </lineage>
</organism>
<accession>A0AA87Q944</accession>
<name>A0AA87Q944_RHIRH</name>
<keyword evidence="1" id="KW-0812">Transmembrane</keyword>
<sequence>MNGADSDHPQSGFALVAVLGLVLVASAILVPFSISARLRALTAENALRSFRYSRIEKTLSLHVAGQLATRRKHGDIDIPQADGMSRCDLGEYSITLGVQDHAGLIDLNKAGIPLLNIGFQALGFSEENASTLALATDNYRRPDRRAERELPAELVGETGYKHAAFEDVIELQDLVALQSVSPAAIANVFTVQTGSRTLSSKAVSDAINRVLESRASGSLPLSVSTAKPPAVTIFVRLFRNQKLEASSATVFDLAGDGFAYVASIPTVPEEAETTAYFGRDLPCGDFIAEPMLTAAADALK</sequence>
<dbReference type="Proteomes" id="UP000026941">
    <property type="component" value="Unassembled WGS sequence"/>
</dbReference>
<evidence type="ECO:0000313" key="2">
    <source>
        <dbReference type="EMBL" id="GAJ93404.1"/>
    </source>
</evidence>
<protein>
    <recommendedName>
        <fullName evidence="4">General secretion pathway protein K</fullName>
    </recommendedName>
</protein>